<dbReference type="Gene3D" id="3.90.700.10">
    <property type="entry name" value="Succinate dehydrogenase/fumarate reductase flavoprotein, catalytic domain"/>
    <property type="match status" value="1"/>
</dbReference>
<evidence type="ECO:0000256" key="3">
    <source>
        <dbReference type="ARBA" id="ARBA00022827"/>
    </source>
</evidence>
<dbReference type="PANTHER" id="PTHR43400">
    <property type="entry name" value="FUMARATE REDUCTASE"/>
    <property type="match status" value="1"/>
</dbReference>
<proteinExistence type="predicted"/>
<protein>
    <submittedName>
        <fullName evidence="6">FAD-binding protein</fullName>
    </submittedName>
</protein>
<dbReference type="GO" id="GO:0033765">
    <property type="term" value="F:steroid dehydrogenase activity, acting on the CH-CH group of donors"/>
    <property type="evidence" value="ECO:0007669"/>
    <property type="project" value="UniProtKB-ARBA"/>
</dbReference>
<evidence type="ECO:0000256" key="2">
    <source>
        <dbReference type="ARBA" id="ARBA00022630"/>
    </source>
</evidence>
<dbReference type="InterPro" id="IPR027477">
    <property type="entry name" value="Succ_DH/fumarate_Rdtase_cat_sf"/>
</dbReference>
<accession>A0A7C8BQ96</accession>
<keyword evidence="2" id="KW-0285">Flavoprotein</keyword>
<evidence type="ECO:0000256" key="4">
    <source>
        <dbReference type="ARBA" id="ARBA00023002"/>
    </source>
</evidence>
<name>A0A7C8BQ96_9ACTN</name>
<dbReference type="InterPro" id="IPR003953">
    <property type="entry name" value="FAD-dep_OxRdtase_2_FAD-bd"/>
</dbReference>
<gene>
    <name evidence="6" type="ORF">F8D48_11140</name>
</gene>
<dbReference type="AlphaFoldDB" id="A0A7C8BQ96"/>
<evidence type="ECO:0000313" key="6">
    <source>
        <dbReference type="EMBL" id="KAB1637441.1"/>
    </source>
</evidence>
<dbReference type="EMBL" id="WAJS01000060">
    <property type="protein sequence ID" value="KAB1637441.1"/>
    <property type="molecule type" value="Genomic_DNA"/>
</dbReference>
<sequence>MLLSKCARDCTLSSVSRRDFLRGAGTMGVAAGAMAALGGAGVAVAAEEGAAAESAYGLACETGWVPVKKAACPGPRGPVGFEDREIAADEIAATEDCDIVVVGAGIAGLMAALKGAEEGANVICVEKMTKGRGCFECFGAVGAKCQEGIEINKVHLLDEMYRAAYWRVRPEPIRTYVDRSGEATDFWQAMLDKGANGFVISKVEQAPSTNGMPAMTQLIDTELGFYDSPCLPPDAGVRSGYSGIYVCLEMQEVAKQYDNLQLRFSTPAVQLVREGERVAGIIVKNADGTYGQINAAKGVILATGGYDANPELMEAWTRPEDYATSSWWNPGWGTTGDGHLMGIKVGAQMDPCPQPVMNFRWGNPDSFFDARTWNAIYFGLMINPEGKRFVREDLPFQSVSNAQNAQPGYGAGCFQVFDENMMEGMGDDATIQEFKDKGWLFEGATPQELGAACGIDGDNLAATIERYNGFFAGGVDEDFNRDLATTMPFTGTRFFALTTNSCVLATGGGLTINGDCQVLDIDDKVIGGLYAVGNASGNFFAGNYPRHIPGTSIGRAITFGYVAAEHAMKGE</sequence>
<feature type="domain" description="FAD-dependent oxidoreductase 2 FAD-binding" evidence="5">
    <location>
        <begin position="98"/>
        <end position="545"/>
    </location>
</feature>
<comment type="cofactor">
    <cofactor evidence="1">
        <name>FAD</name>
        <dbReference type="ChEBI" id="CHEBI:57692"/>
    </cofactor>
</comment>
<dbReference type="InterPro" id="IPR036188">
    <property type="entry name" value="FAD/NAD-bd_sf"/>
</dbReference>
<dbReference type="PRINTS" id="PR00411">
    <property type="entry name" value="PNDRDTASEI"/>
</dbReference>
<evidence type="ECO:0000256" key="1">
    <source>
        <dbReference type="ARBA" id="ARBA00001974"/>
    </source>
</evidence>
<dbReference type="SUPFAM" id="SSF51905">
    <property type="entry name" value="FAD/NAD(P)-binding domain"/>
    <property type="match status" value="1"/>
</dbReference>
<keyword evidence="4" id="KW-0560">Oxidoreductase</keyword>
<dbReference type="PROSITE" id="PS51318">
    <property type="entry name" value="TAT"/>
    <property type="match status" value="1"/>
</dbReference>
<dbReference type="SUPFAM" id="SSF56425">
    <property type="entry name" value="Succinate dehydrogenase/fumarate reductase flavoprotein, catalytic domain"/>
    <property type="match status" value="1"/>
</dbReference>
<organism evidence="6 7">
    <name type="scientific">Adlercreutzia muris</name>
    <dbReference type="NCBI Taxonomy" id="1796610"/>
    <lineage>
        <taxon>Bacteria</taxon>
        <taxon>Bacillati</taxon>
        <taxon>Actinomycetota</taxon>
        <taxon>Coriobacteriia</taxon>
        <taxon>Eggerthellales</taxon>
        <taxon>Eggerthellaceae</taxon>
        <taxon>Adlercreutzia</taxon>
    </lineage>
</organism>
<evidence type="ECO:0000259" key="5">
    <source>
        <dbReference type="Pfam" id="PF00890"/>
    </source>
</evidence>
<dbReference type="GO" id="GO:0008202">
    <property type="term" value="P:steroid metabolic process"/>
    <property type="evidence" value="ECO:0007669"/>
    <property type="project" value="UniProtKB-ARBA"/>
</dbReference>
<comment type="caution">
    <text evidence="6">The sequence shown here is derived from an EMBL/GenBank/DDBJ whole genome shotgun (WGS) entry which is preliminary data.</text>
</comment>
<evidence type="ECO:0000313" key="7">
    <source>
        <dbReference type="Proteomes" id="UP000479639"/>
    </source>
</evidence>
<reference evidence="6 7" key="1">
    <citation type="submission" date="2019-09" db="EMBL/GenBank/DDBJ databases">
        <title>Whole genome shotgun sequencing (WGS) of Ellagibacter isourolithinifaciens DSM 104140(T) and Adlercreutzia muris DSM 29508(T).</title>
        <authorList>
            <person name="Stoll D.A."/>
            <person name="Danylec N."/>
            <person name="Huch M."/>
        </authorList>
    </citation>
    <scope>NUCLEOTIDE SEQUENCE [LARGE SCALE GENOMIC DNA]</scope>
    <source>
        <strain evidence="6 7">DSM 29508</strain>
    </source>
</reference>
<keyword evidence="3" id="KW-0274">FAD</keyword>
<dbReference type="InterPro" id="IPR050315">
    <property type="entry name" value="FAD-oxidoreductase_2"/>
</dbReference>
<dbReference type="InterPro" id="IPR006311">
    <property type="entry name" value="TAT_signal"/>
</dbReference>
<dbReference type="Pfam" id="PF00890">
    <property type="entry name" value="FAD_binding_2"/>
    <property type="match status" value="1"/>
</dbReference>
<dbReference type="PANTHER" id="PTHR43400:SF10">
    <property type="entry name" value="3-OXOSTEROID 1-DEHYDROGENASE"/>
    <property type="match status" value="1"/>
</dbReference>
<dbReference type="Gene3D" id="3.50.50.60">
    <property type="entry name" value="FAD/NAD(P)-binding domain"/>
    <property type="match status" value="1"/>
</dbReference>
<dbReference type="Proteomes" id="UP000479639">
    <property type="component" value="Unassembled WGS sequence"/>
</dbReference>
<keyword evidence="7" id="KW-1185">Reference proteome</keyword>